<feature type="compositionally biased region" description="Basic and acidic residues" evidence="9">
    <location>
        <begin position="510"/>
        <end position="545"/>
    </location>
</feature>
<keyword evidence="4" id="KW-0489">Methyltransferase</keyword>
<keyword evidence="7" id="KW-0156">Chromatin regulator</keyword>
<dbReference type="STRING" id="97359.A0A550CX04"/>
<dbReference type="GO" id="GO:0005634">
    <property type="term" value="C:nucleus"/>
    <property type="evidence" value="ECO:0007669"/>
    <property type="project" value="UniProtKB-SubCell"/>
</dbReference>
<feature type="domain" description="SET" evidence="10">
    <location>
        <begin position="141"/>
        <end position="262"/>
    </location>
</feature>
<evidence type="ECO:0000256" key="2">
    <source>
        <dbReference type="ARBA" id="ARBA00004286"/>
    </source>
</evidence>
<keyword evidence="5" id="KW-0808">Transferase</keyword>
<feature type="compositionally biased region" description="Basic and acidic residues" evidence="9">
    <location>
        <begin position="886"/>
        <end position="902"/>
    </location>
</feature>
<name>A0A550CX04_9AGAR</name>
<feature type="compositionally biased region" description="Low complexity" evidence="9">
    <location>
        <begin position="371"/>
        <end position="385"/>
    </location>
</feature>
<sequence length="1134" mass="122686">MAPRQQQRQASASTSRTGARTTGVLEWRFTNKMMNVRDLSRDDDFLSHLLVEKLGTGDVPLLVHKMDSSRSLPKTDANVLMNIVRRLVAAKGPLQHVVRVAVNELLRLPAVLYYLKSYTQQQINAFATHAARYFELYHPSGCIEIAHTSRYSLYTGKSELCILATRDLAPGAVVSELKGSMANLTEEEDKALKETQINSAIRRDFSVIHSRQMKKNHLFLGPARFVNHDCDNNCELFREGKYITFRVIKPIKLGQEVTAHYGDSYFGKGNKHCLCGTCEKNGRGGYDPANQGDAESSSSDGSDVSDAESEAQAPVNVNERRTRRGVYATTVREVEAISSDSENEEDNTNRPLANAAPGSIEVVAVVDSDLTPLPSSSDIPLDGPSHNPIPGPSKLANPPIVPPPTANAEVSGSPVGSPLTVIEDPSSPDRSPEPPFRPIISTRRQKALGGPAGTSVTAPPQITPTQLVSPALTEDAASSISAAGPARTPTMTRTTRTSARKAAEANGQEAAHKVKELKSKGKESAGKSKESEGNPKVSIKADLHKARLPQANTPKAEVQEVDSPTGDAAKQPTRFSTRLKGKGKGKDIASPITTTALKTASQSPSKTKVKKEDNEGVSTRGLRGRPSQADVAAKDPPKAPDVPRGPDGKPLPLCTTCKSVLPVICVDSRPVWGQDFDSTMRTRPDQNCPRCMRHLAIYALPWPRRAPVGGHTVDFLPTPRSTTPEPAHAKRVTARVLPMLDKKLQAVSAQTRPAHTEETDDEDGRPAKKRRVDDSGSATVAAPVPKRRGRPPKNAPVVTAPPPLKLEDGSDSLLPAKRKRGRPPKNPALRAAQLAAAASSASARVQTKTEPQPRTLGGQFDRKSVVTPNQSSAREVPKATPKSRAQRAEDRERTRKGMERRGVVPVAVADSSDEEVTEIEQARWKGKEREDVKPVVADGGKGREAPTSAGRLRGQPGSGLREAPRKRKLVDASDLASHAPPPPGRRRVGDVDDAGIASSQHGGPFTGGRLWRPNPLGYSRSWVDAGESEVEEITRPEASISAAPHRRDSRAIVLSPELEARTRKVYKEAAVGSDGEMTDRSEESEILTGYRYDYPRVPMPAIPVPVKCFYPTHARDDPHMEPATWETPPSSDKE</sequence>
<feature type="region of interest" description="Disordered" evidence="9">
    <location>
        <begin position="746"/>
        <end position="1018"/>
    </location>
</feature>
<feature type="region of interest" description="Disordered" evidence="9">
    <location>
        <begin position="286"/>
        <end position="356"/>
    </location>
</feature>
<dbReference type="GO" id="GO:0005694">
    <property type="term" value="C:chromosome"/>
    <property type="evidence" value="ECO:0007669"/>
    <property type="project" value="UniProtKB-SubCell"/>
</dbReference>
<dbReference type="PANTHER" id="PTHR12977">
    <property type="entry name" value="SUPPRESSOR OF VARIEGATION 4-20-RELATED"/>
    <property type="match status" value="1"/>
</dbReference>
<dbReference type="InterPro" id="IPR017956">
    <property type="entry name" value="AT_hook_DNA-bd_motif"/>
</dbReference>
<dbReference type="GO" id="GO:0032259">
    <property type="term" value="P:methylation"/>
    <property type="evidence" value="ECO:0007669"/>
    <property type="project" value="UniProtKB-KW"/>
</dbReference>
<dbReference type="InterPro" id="IPR046341">
    <property type="entry name" value="SET_dom_sf"/>
</dbReference>
<dbReference type="PROSITE" id="PS50280">
    <property type="entry name" value="SET"/>
    <property type="match status" value="1"/>
</dbReference>
<dbReference type="GO" id="GO:0042799">
    <property type="term" value="F:histone H4K20 methyltransferase activity"/>
    <property type="evidence" value="ECO:0007669"/>
    <property type="project" value="UniProtKB-ARBA"/>
</dbReference>
<organism evidence="11 12">
    <name type="scientific">Schizophyllum amplum</name>
    <dbReference type="NCBI Taxonomy" id="97359"/>
    <lineage>
        <taxon>Eukaryota</taxon>
        <taxon>Fungi</taxon>
        <taxon>Dikarya</taxon>
        <taxon>Basidiomycota</taxon>
        <taxon>Agaricomycotina</taxon>
        <taxon>Agaricomycetes</taxon>
        <taxon>Agaricomycetidae</taxon>
        <taxon>Agaricales</taxon>
        <taxon>Schizophyllaceae</taxon>
        <taxon>Schizophyllum</taxon>
    </lineage>
</organism>
<keyword evidence="12" id="KW-1185">Reference proteome</keyword>
<dbReference type="SMART" id="SM00384">
    <property type="entry name" value="AT_hook"/>
    <property type="match status" value="2"/>
</dbReference>
<evidence type="ECO:0000256" key="1">
    <source>
        <dbReference type="ARBA" id="ARBA00004123"/>
    </source>
</evidence>
<evidence type="ECO:0000313" key="11">
    <source>
        <dbReference type="EMBL" id="TRM69327.1"/>
    </source>
</evidence>
<evidence type="ECO:0000256" key="6">
    <source>
        <dbReference type="ARBA" id="ARBA00022691"/>
    </source>
</evidence>
<dbReference type="InterPro" id="IPR039977">
    <property type="entry name" value="Suv4-20/Set9"/>
</dbReference>
<feature type="compositionally biased region" description="Polar residues" evidence="9">
    <location>
        <begin position="454"/>
        <end position="468"/>
    </location>
</feature>
<evidence type="ECO:0000256" key="9">
    <source>
        <dbReference type="SAM" id="MobiDB-lite"/>
    </source>
</evidence>
<feature type="compositionally biased region" description="Polar residues" evidence="9">
    <location>
        <begin position="591"/>
        <end position="606"/>
    </location>
</feature>
<evidence type="ECO:0000256" key="3">
    <source>
        <dbReference type="ARBA" id="ARBA00022454"/>
    </source>
</evidence>
<accession>A0A550CX04</accession>
<dbReference type="OrthoDB" id="6627536at2759"/>
<keyword evidence="8" id="KW-0539">Nucleus</keyword>
<evidence type="ECO:0000313" key="12">
    <source>
        <dbReference type="Proteomes" id="UP000320762"/>
    </source>
</evidence>
<dbReference type="GO" id="GO:0003677">
    <property type="term" value="F:DNA binding"/>
    <property type="evidence" value="ECO:0007669"/>
    <property type="project" value="InterPro"/>
</dbReference>
<comment type="caution">
    <text evidence="11">The sequence shown here is derived from an EMBL/GenBank/DDBJ whole genome shotgun (WGS) entry which is preliminary data.</text>
</comment>
<feature type="compositionally biased region" description="Low complexity" evidence="9">
    <location>
        <begin position="482"/>
        <end position="497"/>
    </location>
</feature>
<dbReference type="AlphaFoldDB" id="A0A550CX04"/>
<evidence type="ECO:0000259" key="10">
    <source>
        <dbReference type="PROSITE" id="PS50280"/>
    </source>
</evidence>
<evidence type="ECO:0000256" key="5">
    <source>
        <dbReference type="ARBA" id="ARBA00022679"/>
    </source>
</evidence>
<dbReference type="PANTHER" id="PTHR12977:SF4">
    <property type="entry name" value="HISTONE-LYSINE N-METHYLTRANSFERASE KMT5B"/>
    <property type="match status" value="1"/>
</dbReference>
<dbReference type="InterPro" id="IPR041938">
    <property type="entry name" value="Hist-Lys_N-MTase_N"/>
</dbReference>
<feature type="region of interest" description="Disordered" evidence="9">
    <location>
        <begin position="1113"/>
        <end position="1134"/>
    </location>
</feature>
<protein>
    <recommendedName>
        <fullName evidence="10">SET domain-containing protein</fullName>
    </recommendedName>
</protein>
<dbReference type="CDD" id="cd10524">
    <property type="entry name" value="SET_Suv4-20-like"/>
    <property type="match status" value="1"/>
</dbReference>
<feature type="compositionally biased region" description="Basic and acidic residues" evidence="9">
    <location>
        <begin position="920"/>
        <end position="933"/>
    </location>
</feature>
<keyword evidence="6" id="KW-0949">S-adenosyl-L-methionine</keyword>
<keyword evidence="3" id="KW-0158">Chromosome</keyword>
<comment type="subcellular location">
    <subcellularLocation>
        <location evidence="2">Chromosome</location>
    </subcellularLocation>
    <subcellularLocation>
        <location evidence="1">Nucleus</location>
    </subcellularLocation>
</comment>
<feature type="compositionally biased region" description="Low complexity" evidence="9">
    <location>
        <begin position="292"/>
        <end position="302"/>
    </location>
</feature>
<evidence type="ECO:0000256" key="4">
    <source>
        <dbReference type="ARBA" id="ARBA00022603"/>
    </source>
</evidence>
<dbReference type="Pfam" id="PF00856">
    <property type="entry name" value="SET"/>
    <property type="match status" value="1"/>
</dbReference>
<reference evidence="11 12" key="1">
    <citation type="journal article" date="2019" name="New Phytol.">
        <title>Comparative genomics reveals unique wood-decay strategies and fruiting body development in the Schizophyllaceae.</title>
        <authorList>
            <person name="Almasi E."/>
            <person name="Sahu N."/>
            <person name="Krizsan K."/>
            <person name="Balint B."/>
            <person name="Kovacs G.M."/>
            <person name="Kiss B."/>
            <person name="Cseklye J."/>
            <person name="Drula E."/>
            <person name="Henrissat B."/>
            <person name="Nagy I."/>
            <person name="Chovatia M."/>
            <person name="Adam C."/>
            <person name="LaButti K."/>
            <person name="Lipzen A."/>
            <person name="Riley R."/>
            <person name="Grigoriev I.V."/>
            <person name="Nagy L.G."/>
        </authorList>
    </citation>
    <scope>NUCLEOTIDE SEQUENCE [LARGE SCALE GENOMIC DNA]</scope>
    <source>
        <strain evidence="11 12">NL-1724</strain>
    </source>
</reference>
<evidence type="ECO:0000256" key="7">
    <source>
        <dbReference type="ARBA" id="ARBA00022853"/>
    </source>
</evidence>
<dbReference type="SMART" id="SM00317">
    <property type="entry name" value="SET"/>
    <property type="match status" value="1"/>
</dbReference>
<dbReference type="SUPFAM" id="SSF82199">
    <property type="entry name" value="SET domain"/>
    <property type="match status" value="1"/>
</dbReference>
<dbReference type="Proteomes" id="UP000320762">
    <property type="component" value="Unassembled WGS sequence"/>
</dbReference>
<gene>
    <name evidence="11" type="ORF">BD626DRAFT_563092</name>
</gene>
<dbReference type="InterPro" id="IPR001214">
    <property type="entry name" value="SET_dom"/>
</dbReference>
<dbReference type="PRINTS" id="PR00929">
    <property type="entry name" value="ATHOOK"/>
</dbReference>
<evidence type="ECO:0000256" key="8">
    <source>
        <dbReference type="ARBA" id="ARBA00023242"/>
    </source>
</evidence>
<proteinExistence type="predicted"/>
<dbReference type="Gene3D" id="1.10.10.1700">
    <property type="entry name" value="Histone-lysine N-methyltransferase"/>
    <property type="match status" value="1"/>
</dbReference>
<dbReference type="EMBL" id="VDMD01000001">
    <property type="protein sequence ID" value="TRM69327.1"/>
    <property type="molecule type" value="Genomic_DNA"/>
</dbReference>
<feature type="compositionally biased region" description="Low complexity" evidence="9">
    <location>
        <begin position="828"/>
        <end position="844"/>
    </location>
</feature>
<feature type="region of interest" description="Disordered" evidence="9">
    <location>
        <begin position="371"/>
        <end position="648"/>
    </location>
</feature>
<dbReference type="Gene3D" id="2.170.270.10">
    <property type="entry name" value="SET domain"/>
    <property type="match status" value="1"/>
</dbReference>